<evidence type="ECO:0008006" key="4">
    <source>
        <dbReference type="Google" id="ProtNLM"/>
    </source>
</evidence>
<accession>A0A6B0SWY4</accession>
<name>A0A6B0SWY4_9EURY</name>
<dbReference type="Gene3D" id="3.40.720.10">
    <property type="entry name" value="Alkaline Phosphatase, subunit A"/>
    <property type="match status" value="1"/>
</dbReference>
<dbReference type="Proteomes" id="UP000437065">
    <property type="component" value="Unassembled WGS sequence"/>
</dbReference>
<gene>
    <name evidence="2" type="ORF">GRX01_05365</name>
</gene>
<dbReference type="OrthoDB" id="100846at2157"/>
<dbReference type="InterPro" id="IPR017850">
    <property type="entry name" value="Alkaline_phosphatase_core_sf"/>
</dbReference>
<evidence type="ECO:0000313" key="2">
    <source>
        <dbReference type="EMBL" id="MXR40772.1"/>
    </source>
</evidence>
<evidence type="ECO:0000313" key="3">
    <source>
        <dbReference type="Proteomes" id="UP000437065"/>
    </source>
</evidence>
<dbReference type="SUPFAM" id="SSF53649">
    <property type="entry name" value="Alkaline phosphatase-like"/>
    <property type="match status" value="1"/>
</dbReference>
<protein>
    <recommendedName>
        <fullName evidence="4">Sulfatase</fullName>
    </recommendedName>
</protein>
<comment type="caution">
    <text evidence="2">The sequence shown here is derived from an EMBL/GenBank/DDBJ whole genome shotgun (WGS) entry which is preliminary data.</text>
</comment>
<dbReference type="EMBL" id="WUUS01000003">
    <property type="protein sequence ID" value="MXR40772.1"/>
    <property type="molecule type" value="Genomic_DNA"/>
</dbReference>
<organism evidence="2 3">
    <name type="scientific">Halobaculum saliterrae</name>
    <dbReference type="NCBI Taxonomy" id="2073113"/>
    <lineage>
        <taxon>Archaea</taxon>
        <taxon>Methanobacteriati</taxon>
        <taxon>Methanobacteriota</taxon>
        <taxon>Stenosarchaea group</taxon>
        <taxon>Halobacteria</taxon>
        <taxon>Halobacteriales</taxon>
        <taxon>Haloferacaceae</taxon>
        <taxon>Halobaculum</taxon>
    </lineage>
</organism>
<evidence type="ECO:0000256" key="1">
    <source>
        <dbReference type="SAM" id="MobiDB-lite"/>
    </source>
</evidence>
<feature type="compositionally biased region" description="Basic and acidic residues" evidence="1">
    <location>
        <begin position="274"/>
        <end position="283"/>
    </location>
</feature>
<dbReference type="AlphaFoldDB" id="A0A6B0SWY4"/>
<dbReference type="RefSeq" id="WP_159664233.1">
    <property type="nucleotide sequence ID" value="NZ_WUUS01000003.1"/>
</dbReference>
<reference evidence="2 3" key="1">
    <citation type="submission" date="2019-12" db="EMBL/GenBank/DDBJ databases">
        <title>Isolation and characterization of three novel carbon monoxide-oxidizing members of Halobacteria from salione crusts and soils.</title>
        <authorList>
            <person name="Myers M.R."/>
            <person name="King G.M."/>
        </authorList>
    </citation>
    <scope>NUCLEOTIDE SEQUENCE [LARGE SCALE GENOMIC DNA]</scope>
    <source>
        <strain evidence="2 3">WSA2</strain>
    </source>
</reference>
<proteinExistence type="predicted"/>
<feature type="region of interest" description="Disordered" evidence="1">
    <location>
        <begin position="274"/>
        <end position="307"/>
    </location>
</feature>
<sequence>MDFTKDGVKTVVRNLARRSSTFINRRLINPGPSVMDEDWDTLLILDGCRADTFAGHMHELEVDGEYHRRVSPASSSMEFMEETFEDKEFHDTVYVTANPHIEYFDSGIFHDVFSLLSDEHWNSNLDTVLPETVAQKGIEARQKYPNKRLILHFMQPHYPFIGEKGQSLPHRGYNKSLKHGHHDQPSIWDLLRDGSSCLDISVVQEAYEENLSIVLDTINHILPNFNRETVVITADHGNFIGERLWPIPLREYGHPGTAFAPETAYVPWFEISGDDRPEIRPDPPVRSNQPKSEDLVNQRLESLGYKE</sequence>
<keyword evidence="3" id="KW-1185">Reference proteome</keyword>